<feature type="transmembrane region" description="Helical" evidence="8">
    <location>
        <begin position="68"/>
        <end position="92"/>
    </location>
</feature>
<evidence type="ECO:0000256" key="1">
    <source>
        <dbReference type="ARBA" id="ARBA00004651"/>
    </source>
</evidence>
<dbReference type="InterPro" id="IPR020846">
    <property type="entry name" value="MFS_dom"/>
</dbReference>
<dbReference type="CDD" id="cd06173">
    <property type="entry name" value="MFS_MefA_like"/>
    <property type="match status" value="1"/>
</dbReference>
<evidence type="ECO:0000313" key="11">
    <source>
        <dbReference type="Proteomes" id="UP000282084"/>
    </source>
</evidence>
<dbReference type="InterPro" id="IPR010290">
    <property type="entry name" value="TM_effector"/>
</dbReference>
<evidence type="ECO:0000256" key="8">
    <source>
        <dbReference type="SAM" id="Phobius"/>
    </source>
</evidence>
<dbReference type="Pfam" id="PF05977">
    <property type="entry name" value="MFS_3"/>
    <property type="match status" value="1"/>
</dbReference>
<dbReference type="Proteomes" id="UP000282084">
    <property type="component" value="Unassembled WGS sequence"/>
</dbReference>
<dbReference type="InterPro" id="IPR036259">
    <property type="entry name" value="MFS_trans_sf"/>
</dbReference>
<feature type="domain" description="Major facilitator superfamily (MFS) profile" evidence="9">
    <location>
        <begin position="31"/>
        <end position="418"/>
    </location>
</feature>
<feature type="transmembrane region" description="Helical" evidence="8">
    <location>
        <begin position="104"/>
        <end position="133"/>
    </location>
</feature>
<feature type="transmembrane region" description="Helical" evidence="8">
    <location>
        <begin position="329"/>
        <end position="352"/>
    </location>
</feature>
<reference evidence="10 11" key="1">
    <citation type="submission" date="2018-10" db="EMBL/GenBank/DDBJ databases">
        <title>Sequencing the genomes of 1000 actinobacteria strains.</title>
        <authorList>
            <person name="Klenk H.-P."/>
        </authorList>
    </citation>
    <scope>NUCLEOTIDE SEQUENCE [LARGE SCALE GENOMIC DNA]</scope>
    <source>
        <strain evidence="10 11">DSM 43800</strain>
    </source>
</reference>
<evidence type="ECO:0000256" key="7">
    <source>
        <dbReference type="SAM" id="MobiDB-lite"/>
    </source>
</evidence>
<comment type="subcellular location">
    <subcellularLocation>
        <location evidence="1">Cell membrane</location>
        <topology evidence="1">Multi-pass membrane protein</topology>
    </subcellularLocation>
</comment>
<dbReference type="Gene3D" id="1.20.1250.20">
    <property type="entry name" value="MFS general substrate transporter like domains"/>
    <property type="match status" value="1"/>
</dbReference>
<keyword evidence="3" id="KW-1003">Cell membrane</keyword>
<keyword evidence="2" id="KW-0813">Transport</keyword>
<evidence type="ECO:0000259" key="9">
    <source>
        <dbReference type="PROSITE" id="PS50850"/>
    </source>
</evidence>
<keyword evidence="4 8" id="KW-0812">Transmembrane</keyword>
<evidence type="ECO:0000256" key="2">
    <source>
        <dbReference type="ARBA" id="ARBA00022448"/>
    </source>
</evidence>
<dbReference type="EMBL" id="RBXO01000001">
    <property type="protein sequence ID" value="RKT55477.1"/>
    <property type="molecule type" value="Genomic_DNA"/>
</dbReference>
<dbReference type="PANTHER" id="PTHR23513">
    <property type="entry name" value="INTEGRAL MEMBRANE EFFLUX PROTEIN-RELATED"/>
    <property type="match status" value="1"/>
</dbReference>
<organism evidence="10 11">
    <name type="scientific">Saccharothrix australiensis</name>
    <dbReference type="NCBI Taxonomy" id="2072"/>
    <lineage>
        <taxon>Bacteria</taxon>
        <taxon>Bacillati</taxon>
        <taxon>Actinomycetota</taxon>
        <taxon>Actinomycetes</taxon>
        <taxon>Pseudonocardiales</taxon>
        <taxon>Pseudonocardiaceae</taxon>
        <taxon>Saccharothrix</taxon>
    </lineage>
</organism>
<keyword evidence="5 8" id="KW-1133">Transmembrane helix</keyword>
<keyword evidence="11" id="KW-1185">Reference proteome</keyword>
<dbReference type="PROSITE" id="PS50850">
    <property type="entry name" value="MFS"/>
    <property type="match status" value="1"/>
</dbReference>
<evidence type="ECO:0000256" key="3">
    <source>
        <dbReference type="ARBA" id="ARBA00022475"/>
    </source>
</evidence>
<sequence length="552" mass="57763">MVECFHRGSRRMTAPPAPPAPTAWAPLRRRTYRALWLAQFASNIGTWAQTVGAQWFMGDLGGSDFEIALVQAATTLPVFLLVVPSGAVGDVLDRRHVLMAGQAVMLAGSAGLVALAASGYATPVALLALIALMGVGQALSMPSFQAIQPELVPRAEIPQAALLNGVNMNVGRAIGPALGGALIGAAGPGAAFAVNTVSFLGVLLVLGRWRRPSDHRPLGAEGVPTAVRSGARYVRSSPLFARVLVRCVLFVVFGSGLWALLPAIARGPLGLGASGYGALLGCIGAGAIGGAVVVPRLLRRIGKNVLVTVATCAYAVATGAAGLTTSTWVAIPAMLVAGASWIAVLSTLNATAQVLLPAWTRARALAYYQLMFMGGQAFGAVVWGAVAAGSGPRAALLVPAVAMVLVVLVAARLLPLTERQLDISPARLWDAPPEVADATAGPVLVAVSWRVRAPRVAEFVAAMRKVGRSRRRTGATSWGLFRDSEDPELFLETFTVATWREHLRQHLERGTAVDVEVERIARALAVEGPEVRHLLWAAHLDRGRAGDAPDEE</sequence>
<name>A0A495W349_9PSEU</name>
<feature type="transmembrane region" description="Helical" evidence="8">
    <location>
        <begin position="276"/>
        <end position="298"/>
    </location>
</feature>
<evidence type="ECO:0000256" key="4">
    <source>
        <dbReference type="ARBA" id="ARBA00022692"/>
    </source>
</evidence>
<evidence type="ECO:0000313" key="10">
    <source>
        <dbReference type="EMBL" id="RKT55477.1"/>
    </source>
</evidence>
<evidence type="ECO:0000256" key="6">
    <source>
        <dbReference type="ARBA" id="ARBA00023136"/>
    </source>
</evidence>
<protein>
    <submittedName>
        <fullName evidence="10">Putative MFS family arabinose efflux permease</fullName>
    </submittedName>
</protein>
<keyword evidence="6 8" id="KW-0472">Membrane</keyword>
<proteinExistence type="predicted"/>
<evidence type="ECO:0000256" key="5">
    <source>
        <dbReference type="ARBA" id="ARBA00022989"/>
    </source>
</evidence>
<dbReference type="SUPFAM" id="SSF103473">
    <property type="entry name" value="MFS general substrate transporter"/>
    <property type="match status" value="1"/>
</dbReference>
<feature type="transmembrane region" description="Helical" evidence="8">
    <location>
        <begin position="394"/>
        <end position="414"/>
    </location>
</feature>
<dbReference type="AlphaFoldDB" id="A0A495W349"/>
<dbReference type="PANTHER" id="PTHR23513:SF11">
    <property type="entry name" value="STAPHYLOFERRIN A TRANSPORTER"/>
    <property type="match status" value="1"/>
</dbReference>
<comment type="caution">
    <text evidence="10">The sequence shown here is derived from an EMBL/GenBank/DDBJ whole genome shotgun (WGS) entry which is preliminary data.</text>
</comment>
<accession>A0A495W349</accession>
<feature type="transmembrane region" description="Helical" evidence="8">
    <location>
        <begin position="243"/>
        <end position="264"/>
    </location>
</feature>
<gene>
    <name evidence="10" type="ORF">C8E97_4146</name>
</gene>
<feature type="transmembrane region" description="Helical" evidence="8">
    <location>
        <begin position="305"/>
        <end position="323"/>
    </location>
</feature>
<feature type="region of interest" description="Disordered" evidence="7">
    <location>
        <begin position="1"/>
        <end position="20"/>
    </location>
</feature>
<dbReference type="GO" id="GO:0022857">
    <property type="term" value="F:transmembrane transporter activity"/>
    <property type="evidence" value="ECO:0007669"/>
    <property type="project" value="InterPro"/>
</dbReference>
<feature type="transmembrane region" description="Helical" evidence="8">
    <location>
        <begin position="34"/>
        <end position="56"/>
    </location>
</feature>
<feature type="transmembrane region" description="Helical" evidence="8">
    <location>
        <begin position="177"/>
        <end position="206"/>
    </location>
</feature>
<dbReference type="GO" id="GO:0005886">
    <property type="term" value="C:plasma membrane"/>
    <property type="evidence" value="ECO:0007669"/>
    <property type="project" value="UniProtKB-SubCell"/>
</dbReference>
<feature type="transmembrane region" description="Helical" evidence="8">
    <location>
        <begin position="364"/>
        <end position="388"/>
    </location>
</feature>